<dbReference type="Proteomes" id="UP000280792">
    <property type="component" value="Unassembled WGS sequence"/>
</dbReference>
<evidence type="ECO:0000259" key="4">
    <source>
        <dbReference type="PROSITE" id="PS51177"/>
    </source>
</evidence>
<dbReference type="EC" id="2.5.1.9" evidence="2"/>
<sequence length="204" mass="22050">MFTGIVQCSLPLAGLERKTNLSRLWFEMPPRLLDGLVSGASVAVNGTCLTVAELDGGRVGFDVMMETLRVTNLSLLEVGDPANIERAARFSDEIGGHLLSGHVHDTVEVVSVERPENNCVITFAFSPQWQPYLFSKGYVGLNGASLTVGEVGEGRFNVYLIPETLKITTFDQLRPGSRVNLEIDSQTQVIVDTVKRLAAAGSLG</sequence>
<dbReference type="NCBIfam" id="NF006767">
    <property type="entry name" value="PRK09289.1"/>
    <property type="match status" value="1"/>
</dbReference>
<evidence type="ECO:0000313" key="5">
    <source>
        <dbReference type="EMBL" id="RRJ85056.1"/>
    </source>
</evidence>
<dbReference type="SUPFAM" id="SSF63380">
    <property type="entry name" value="Riboflavin synthase domain-like"/>
    <property type="match status" value="2"/>
</dbReference>
<dbReference type="PROSITE" id="PS51177">
    <property type="entry name" value="LUMAZINE_BIND"/>
    <property type="match status" value="2"/>
</dbReference>
<dbReference type="AlphaFoldDB" id="A0A3P3VTQ9"/>
<dbReference type="CDD" id="cd00402">
    <property type="entry name" value="Riboflavin_synthase_like"/>
    <property type="match status" value="1"/>
</dbReference>
<reference evidence="5 6" key="2">
    <citation type="submission" date="2018-12" db="EMBL/GenBank/DDBJ databases">
        <title>Simiduia agarivorans gen. nov., sp. nov., a marine, agarolytic bacterium isolated from shallow coastal water from Keelung, Taiwan.</title>
        <authorList>
            <person name="Shieh W.Y."/>
        </authorList>
    </citation>
    <scope>NUCLEOTIDE SEQUENCE [LARGE SCALE GENOMIC DNA]</scope>
    <source>
        <strain evidence="5 6">GTF-13</strain>
    </source>
</reference>
<dbReference type="GO" id="GO:0009231">
    <property type="term" value="P:riboflavin biosynthetic process"/>
    <property type="evidence" value="ECO:0007669"/>
    <property type="project" value="TreeGrafter"/>
</dbReference>
<feature type="repeat" description="Lumazine-binding" evidence="3">
    <location>
        <begin position="98"/>
        <end position="194"/>
    </location>
</feature>
<dbReference type="GO" id="GO:0004746">
    <property type="term" value="F:riboflavin synthase activity"/>
    <property type="evidence" value="ECO:0007669"/>
    <property type="project" value="UniProtKB-UniRule"/>
</dbReference>
<dbReference type="InterPro" id="IPR017938">
    <property type="entry name" value="Riboflavin_synthase-like_b-brl"/>
</dbReference>
<protein>
    <recommendedName>
        <fullName evidence="2">Riboflavin synthase</fullName>
        <ecNumber evidence="2">2.5.1.9</ecNumber>
    </recommendedName>
</protein>
<dbReference type="InterPro" id="IPR023366">
    <property type="entry name" value="ATP_synth_asu-like_sf"/>
</dbReference>
<evidence type="ECO:0000256" key="1">
    <source>
        <dbReference type="ARBA" id="ARBA00022737"/>
    </source>
</evidence>
<proteinExistence type="predicted"/>
<dbReference type="PIRSF" id="PIRSF000498">
    <property type="entry name" value="Riboflavin_syn_A"/>
    <property type="match status" value="1"/>
</dbReference>
<keyword evidence="6" id="KW-1185">Reference proteome</keyword>
<dbReference type="InterPro" id="IPR026017">
    <property type="entry name" value="Lumazine-bd_dom"/>
</dbReference>
<dbReference type="NCBIfam" id="NF009566">
    <property type="entry name" value="PRK13020.1"/>
    <property type="match status" value="1"/>
</dbReference>
<dbReference type="InterPro" id="IPR001783">
    <property type="entry name" value="Lumazine-bd"/>
</dbReference>
<keyword evidence="1" id="KW-0677">Repeat</keyword>
<organism evidence="5 6">
    <name type="scientific">Aestuariirhabdus litorea</name>
    <dbReference type="NCBI Taxonomy" id="2528527"/>
    <lineage>
        <taxon>Bacteria</taxon>
        <taxon>Pseudomonadati</taxon>
        <taxon>Pseudomonadota</taxon>
        <taxon>Gammaproteobacteria</taxon>
        <taxon>Oceanospirillales</taxon>
        <taxon>Aestuariirhabdaceae</taxon>
        <taxon>Aestuariirhabdus</taxon>
    </lineage>
</organism>
<evidence type="ECO:0000256" key="2">
    <source>
        <dbReference type="NCBIfam" id="TIGR00187"/>
    </source>
</evidence>
<dbReference type="Pfam" id="PF00677">
    <property type="entry name" value="Lum_binding"/>
    <property type="match status" value="2"/>
</dbReference>
<dbReference type="EMBL" id="QWEZ01000001">
    <property type="protein sequence ID" value="RRJ85056.1"/>
    <property type="molecule type" value="Genomic_DNA"/>
</dbReference>
<accession>A0A3P3VTQ9</accession>
<name>A0A3P3VTQ9_9GAMM</name>
<feature type="domain" description="Lumazine-binding" evidence="4">
    <location>
        <begin position="98"/>
        <end position="194"/>
    </location>
</feature>
<feature type="repeat" description="Lumazine-binding" evidence="3">
    <location>
        <begin position="1"/>
        <end position="97"/>
    </location>
</feature>
<dbReference type="Gene3D" id="2.40.30.20">
    <property type="match status" value="2"/>
</dbReference>
<dbReference type="PANTHER" id="PTHR21098:SF0">
    <property type="entry name" value="RIBOFLAVIN SYNTHASE"/>
    <property type="match status" value="1"/>
</dbReference>
<dbReference type="NCBIfam" id="TIGR00187">
    <property type="entry name" value="ribE"/>
    <property type="match status" value="1"/>
</dbReference>
<evidence type="ECO:0000313" key="6">
    <source>
        <dbReference type="Proteomes" id="UP000280792"/>
    </source>
</evidence>
<feature type="domain" description="Lumazine-binding" evidence="4">
    <location>
        <begin position="1"/>
        <end position="97"/>
    </location>
</feature>
<dbReference type="RefSeq" id="WP_125015486.1">
    <property type="nucleotide sequence ID" value="NZ_QWEZ01000001.1"/>
</dbReference>
<gene>
    <name evidence="5" type="ORF">D0544_08260</name>
</gene>
<comment type="caution">
    <text evidence="5">The sequence shown here is derived from an EMBL/GenBank/DDBJ whole genome shotgun (WGS) entry which is preliminary data.</text>
</comment>
<dbReference type="PANTHER" id="PTHR21098">
    <property type="entry name" value="RIBOFLAVIN SYNTHASE ALPHA CHAIN"/>
    <property type="match status" value="1"/>
</dbReference>
<reference evidence="5 6" key="1">
    <citation type="submission" date="2018-08" db="EMBL/GenBank/DDBJ databases">
        <authorList>
            <person name="Khan S.A."/>
        </authorList>
    </citation>
    <scope>NUCLEOTIDE SEQUENCE [LARGE SCALE GENOMIC DNA]</scope>
    <source>
        <strain evidence="5 6">GTF-13</strain>
    </source>
</reference>
<evidence type="ECO:0000256" key="3">
    <source>
        <dbReference type="PROSITE-ProRule" id="PRU00524"/>
    </source>
</evidence>